<proteinExistence type="predicted"/>
<keyword evidence="2" id="KW-1185">Reference proteome</keyword>
<protein>
    <submittedName>
        <fullName evidence="1">Uncharacterized protein</fullName>
    </submittedName>
</protein>
<evidence type="ECO:0000313" key="2">
    <source>
        <dbReference type="Proteomes" id="UP001595851"/>
    </source>
</evidence>
<reference evidence="2" key="1">
    <citation type="journal article" date="2019" name="Int. J. Syst. Evol. Microbiol.">
        <title>The Global Catalogue of Microorganisms (GCM) 10K type strain sequencing project: providing services to taxonomists for standard genome sequencing and annotation.</title>
        <authorList>
            <consortium name="The Broad Institute Genomics Platform"/>
            <consortium name="The Broad Institute Genome Sequencing Center for Infectious Disease"/>
            <person name="Wu L."/>
            <person name="Ma J."/>
        </authorList>
    </citation>
    <scope>NUCLEOTIDE SEQUENCE [LARGE SCALE GENOMIC DNA]</scope>
    <source>
        <strain evidence="2">TBRC 1276</strain>
    </source>
</reference>
<comment type="caution">
    <text evidence="1">The sequence shown here is derived from an EMBL/GenBank/DDBJ whole genome shotgun (WGS) entry which is preliminary data.</text>
</comment>
<accession>A0ABV8GNY2</accession>
<name>A0ABV8GNY2_9ACTN</name>
<organism evidence="1 2">
    <name type="scientific">Nonomuraea purpurea</name>
    <dbReference type="NCBI Taxonomy" id="1849276"/>
    <lineage>
        <taxon>Bacteria</taxon>
        <taxon>Bacillati</taxon>
        <taxon>Actinomycetota</taxon>
        <taxon>Actinomycetes</taxon>
        <taxon>Streptosporangiales</taxon>
        <taxon>Streptosporangiaceae</taxon>
        <taxon>Nonomuraea</taxon>
    </lineage>
</organism>
<evidence type="ECO:0000313" key="1">
    <source>
        <dbReference type="EMBL" id="MFC4014620.1"/>
    </source>
</evidence>
<dbReference type="RefSeq" id="WP_379534455.1">
    <property type="nucleotide sequence ID" value="NZ_JBHSBI010000036.1"/>
</dbReference>
<dbReference type="EMBL" id="JBHSBI010000036">
    <property type="protein sequence ID" value="MFC4014620.1"/>
    <property type="molecule type" value="Genomic_DNA"/>
</dbReference>
<dbReference type="Proteomes" id="UP001595851">
    <property type="component" value="Unassembled WGS sequence"/>
</dbReference>
<gene>
    <name evidence="1" type="ORF">ACFOY2_45870</name>
</gene>
<sequence length="92" mass="9695">MTMEKVYGYIDGVAYAVTVGEPRPEAADTVGVVSGSPRAVSLLRVRNGDEIPLPHGRAMRLDVNNAASVLAALTAWTDRVPEPGSVEAAEMT</sequence>